<evidence type="ECO:0000256" key="3">
    <source>
        <dbReference type="SAM" id="SignalP"/>
    </source>
</evidence>
<dbReference type="SUPFAM" id="SSF47699">
    <property type="entry name" value="Bifunctional inhibitor/lipid-transfer protein/seed storage 2S albumin"/>
    <property type="match status" value="1"/>
</dbReference>
<sequence>MKFTKLLFVASVMIVMSPLAPTRATVVGGWGIEEKAACIVTNLMSCLPAILKGSQPPAYCCEMLKEQQSCLCGYIKSPTFGHYVIPQNAHKLLAACGILYPKC</sequence>
<dbReference type="PANTHER" id="PTHR33214">
    <property type="entry name" value="BIFUNCTIONAL INHIBITOR/LIPID-TRANSFER PROTEIN/SEED STORAGE 2S ALBUMIN SUPERFAMILY PROTEIN"/>
    <property type="match status" value="1"/>
</dbReference>
<dbReference type="InterPro" id="IPR016140">
    <property type="entry name" value="Bifunc_inhib/LTP/seed_store"/>
</dbReference>
<dbReference type="EMBL" id="LR881468">
    <property type="protein sequence ID" value="CAD5326071.1"/>
    <property type="molecule type" value="Genomic_DNA"/>
</dbReference>
<dbReference type="InterPro" id="IPR036312">
    <property type="entry name" value="Bifun_inhib/LTP/seed_sf"/>
</dbReference>
<dbReference type="KEGG" id="ath:AT3G57310"/>
<evidence type="ECO:0000313" key="5">
    <source>
        <dbReference type="Araport" id="AT3G57310"/>
    </source>
</evidence>
<dbReference type="SMR" id="A0A384L8G4"/>
<reference evidence="6 9" key="3">
    <citation type="submission" date="2020-09" db="EMBL/GenBank/DDBJ databases">
        <authorList>
            <person name="Ashkenazy H."/>
        </authorList>
    </citation>
    <scope>NUCLEOTIDE SEQUENCE [LARGE SCALE GENOMIC DNA]</scope>
    <source>
        <strain evidence="9">cv. Cdm-0</strain>
    </source>
</reference>
<dbReference type="CDD" id="cd01959">
    <property type="entry name" value="nsLTP2"/>
    <property type="match status" value="1"/>
</dbReference>
<evidence type="ECO:0000256" key="2">
    <source>
        <dbReference type="ARBA" id="ARBA00023121"/>
    </source>
</evidence>
<feature type="domain" description="Bifunctional inhibitor/plant lipid transfer protein/seed storage helical" evidence="4">
    <location>
        <begin position="38"/>
        <end position="103"/>
    </location>
</feature>
<dbReference type="Proteomes" id="UP000078284">
    <property type="component" value="Chromosome 3"/>
</dbReference>
<dbReference type="Pfam" id="PF00234">
    <property type="entry name" value="Tryp_alpha_amyl"/>
    <property type="match status" value="1"/>
</dbReference>
<feature type="chain" id="PRO_5038231031" evidence="3">
    <location>
        <begin position="25"/>
        <end position="103"/>
    </location>
</feature>
<reference evidence="7" key="2">
    <citation type="submission" date="2016-03" db="EMBL/GenBank/DDBJ databases">
        <title>Full-length assembly of Arabidopsis thaliana Ler reveals the complement of translocations and inversions.</title>
        <authorList>
            <person name="Zapata L."/>
            <person name="Schneeberger K."/>
            <person name="Ossowski S."/>
        </authorList>
    </citation>
    <scope>NUCLEOTIDE SEQUENCE [LARGE SCALE GENOMIC DNA]</scope>
    <source>
        <tissue evidence="7">Leaf</tissue>
    </source>
</reference>
<dbReference type="SMART" id="SM00499">
    <property type="entry name" value="AAI"/>
    <property type="match status" value="1"/>
</dbReference>
<evidence type="ECO:0000313" key="6">
    <source>
        <dbReference type="EMBL" id="CAD5326071.1"/>
    </source>
</evidence>
<evidence type="ECO:0000313" key="9">
    <source>
        <dbReference type="Proteomes" id="UP000516314"/>
    </source>
</evidence>
<dbReference type="GeneID" id="824898"/>
<gene>
    <name evidence="5" type="ordered locus">At3g57310</name>
    <name evidence="7" type="ordered locus">AXX17_At3g51890</name>
    <name evidence="6" type="ORF">AT9943_LOCUS13865</name>
</gene>
<protein>
    <submittedName>
        <fullName evidence="6">(thale cress) hypothetical protein</fullName>
    </submittedName>
</protein>
<feature type="signal peptide" evidence="3">
    <location>
        <begin position="1"/>
        <end position="24"/>
    </location>
</feature>
<keyword evidence="1" id="KW-0813">Transport</keyword>
<dbReference type="Gene3D" id="1.10.110.10">
    <property type="entry name" value="Plant lipid-transfer and hydrophobic proteins"/>
    <property type="match status" value="1"/>
</dbReference>
<dbReference type="InterPro" id="IPR033872">
    <property type="entry name" value="nsLTP2"/>
</dbReference>
<dbReference type="AlphaFoldDB" id="A0A384L8G4"/>
<dbReference type="OMA" id="PAYCCEM"/>
<accession>A0A384L8G4</accession>
<name>A0A384L8G4_ARATH</name>
<dbReference type="EMBL" id="LUHQ01000003">
    <property type="protein sequence ID" value="OAP04802.1"/>
    <property type="molecule type" value="Genomic_DNA"/>
</dbReference>
<evidence type="ECO:0000256" key="1">
    <source>
        <dbReference type="ARBA" id="ARBA00022448"/>
    </source>
</evidence>
<dbReference type="ExpressionAtlas" id="A0A384L8G4">
    <property type="expression patterns" value="baseline and differential"/>
</dbReference>
<dbReference type="Proteomes" id="UP000516314">
    <property type="component" value="Chromosome 3"/>
</dbReference>
<reference evidence="8" key="1">
    <citation type="journal article" date="2016" name="Proc. Natl. Acad. Sci. U.S.A.">
        <title>Chromosome-level assembly of Arabidopsis thaliana Ler reveals the extent of translocation and inversion polymorphisms.</title>
        <authorList>
            <person name="Zapata L."/>
            <person name="Ding J."/>
            <person name="Willing E.M."/>
            <person name="Hartwig B."/>
            <person name="Bezdan D."/>
            <person name="Jiao W.B."/>
            <person name="Patel V."/>
            <person name="Velikkakam James G."/>
            <person name="Koornneef M."/>
            <person name="Ossowski S."/>
            <person name="Schneeberger K."/>
        </authorList>
    </citation>
    <scope>NUCLEOTIDE SEQUENCE [LARGE SCALE GENOMIC DNA]</scope>
    <source>
        <strain evidence="8">cv. Landsberg erecta</strain>
    </source>
</reference>
<evidence type="ECO:0000259" key="4">
    <source>
        <dbReference type="SMART" id="SM00499"/>
    </source>
</evidence>
<evidence type="ECO:0000313" key="8">
    <source>
        <dbReference type="Proteomes" id="UP000078284"/>
    </source>
</evidence>
<dbReference type="PANTHER" id="PTHR33214:SF47">
    <property type="entry name" value="BIFUNCTIONAL INHIBITOR_LIPID-TRANSFER PROTEIN_SEED STORAGE 2S ALBUMIN SUPERFAMILY PROTEIN"/>
    <property type="match status" value="1"/>
</dbReference>
<organism evidence="7 8">
    <name type="scientific">Arabidopsis thaliana</name>
    <name type="common">Mouse-ear cress</name>
    <dbReference type="NCBI Taxonomy" id="3702"/>
    <lineage>
        <taxon>Eukaryota</taxon>
        <taxon>Viridiplantae</taxon>
        <taxon>Streptophyta</taxon>
        <taxon>Embryophyta</taxon>
        <taxon>Tracheophyta</taxon>
        <taxon>Spermatophyta</taxon>
        <taxon>Magnoliopsida</taxon>
        <taxon>eudicotyledons</taxon>
        <taxon>Gunneridae</taxon>
        <taxon>Pentapetalae</taxon>
        <taxon>rosids</taxon>
        <taxon>malvids</taxon>
        <taxon>Brassicales</taxon>
        <taxon>Brassicaceae</taxon>
        <taxon>Camelineae</taxon>
        <taxon>Arabidopsis</taxon>
    </lineage>
</organism>
<dbReference type="RefSeq" id="NP_191290.1">
    <property type="nucleotide sequence ID" value="NM_115591.2"/>
</dbReference>
<keyword evidence="2" id="KW-0446">Lipid-binding</keyword>
<evidence type="ECO:0000313" key="7">
    <source>
        <dbReference type="EMBL" id="OAP04802.1"/>
    </source>
</evidence>
<dbReference type="GO" id="GO:0008289">
    <property type="term" value="F:lipid binding"/>
    <property type="evidence" value="ECO:0007669"/>
    <property type="project" value="UniProtKB-KW"/>
</dbReference>
<dbReference type="Araport" id="AT3G57310"/>
<dbReference type="GO" id="GO:0006869">
    <property type="term" value="P:lipid transport"/>
    <property type="evidence" value="ECO:0007669"/>
    <property type="project" value="InterPro"/>
</dbReference>
<keyword evidence="3" id="KW-0732">Signal</keyword>
<proteinExistence type="predicted"/>